<dbReference type="GO" id="GO:0004144">
    <property type="term" value="F:diacylglycerol O-acyltransferase activity"/>
    <property type="evidence" value="ECO:0007669"/>
    <property type="project" value="UniProtKB-EC"/>
</dbReference>
<dbReference type="PROSITE" id="PS51318">
    <property type="entry name" value="TAT"/>
    <property type="match status" value="1"/>
</dbReference>
<evidence type="ECO:0000256" key="3">
    <source>
        <dbReference type="ARBA" id="ARBA00012820"/>
    </source>
</evidence>
<comment type="similarity">
    <text evidence="2">Belongs to the mycobacterial A85 antigen family.</text>
</comment>
<dbReference type="EC" id="2.3.1.20" evidence="4"/>
<dbReference type="SUPFAM" id="SSF53474">
    <property type="entry name" value="alpha/beta-Hydrolases"/>
    <property type="match status" value="1"/>
</dbReference>
<evidence type="ECO:0000313" key="8">
    <source>
        <dbReference type="Proteomes" id="UP000598360"/>
    </source>
</evidence>
<evidence type="ECO:0000256" key="6">
    <source>
        <dbReference type="ARBA" id="ARBA00048109"/>
    </source>
</evidence>
<dbReference type="EC" id="2.3.1.122" evidence="3"/>
<evidence type="ECO:0000256" key="4">
    <source>
        <dbReference type="ARBA" id="ARBA00013244"/>
    </source>
</evidence>
<proteinExistence type="inferred from homology"/>
<name>A0A929FZE8_9PSEU</name>
<comment type="catalytic activity">
    <reaction evidence="1">
        <text>2 alpha,alpha'-trehalose 6-mycolate = alpha,alpha'-trehalose 6,6'-bismycolate + alpha,alpha-trehalose</text>
        <dbReference type="Rhea" id="RHEA:23472"/>
        <dbReference type="ChEBI" id="CHEBI:16551"/>
        <dbReference type="ChEBI" id="CHEBI:18195"/>
        <dbReference type="ChEBI" id="CHEBI:18234"/>
        <dbReference type="EC" id="2.3.1.122"/>
    </reaction>
</comment>
<evidence type="ECO:0000256" key="2">
    <source>
        <dbReference type="ARBA" id="ARBA00005874"/>
    </source>
</evidence>
<protein>
    <recommendedName>
        <fullName evidence="5">Acyl-CoA:diacylglycerol acyltransferase</fullName>
        <ecNumber evidence="3">2.3.1.122</ecNumber>
        <ecNumber evidence="4">2.3.1.20</ecNumber>
    </recommendedName>
</protein>
<gene>
    <name evidence="7" type="ORF">IQ251_08545</name>
</gene>
<dbReference type="InterPro" id="IPR029058">
    <property type="entry name" value="AB_hydrolase_fold"/>
</dbReference>
<organism evidence="7 8">
    <name type="scientific">Saccharopolyspora montiporae</name>
    <dbReference type="NCBI Taxonomy" id="2781240"/>
    <lineage>
        <taxon>Bacteria</taxon>
        <taxon>Bacillati</taxon>
        <taxon>Actinomycetota</taxon>
        <taxon>Actinomycetes</taxon>
        <taxon>Pseudonocardiales</taxon>
        <taxon>Pseudonocardiaceae</taxon>
        <taxon>Saccharopolyspora</taxon>
    </lineage>
</organism>
<evidence type="ECO:0000256" key="5">
    <source>
        <dbReference type="ARBA" id="ARBA00032572"/>
    </source>
</evidence>
<dbReference type="Proteomes" id="UP000598360">
    <property type="component" value="Unassembled WGS sequence"/>
</dbReference>
<dbReference type="RefSeq" id="WP_193927949.1">
    <property type="nucleotide sequence ID" value="NZ_JADEYC010000014.1"/>
</dbReference>
<comment type="catalytic activity">
    <reaction evidence="6">
        <text>an acyl-CoA + a 1,2-diacyl-sn-glycerol = a triacyl-sn-glycerol + CoA</text>
        <dbReference type="Rhea" id="RHEA:10868"/>
        <dbReference type="ChEBI" id="CHEBI:17815"/>
        <dbReference type="ChEBI" id="CHEBI:57287"/>
        <dbReference type="ChEBI" id="CHEBI:58342"/>
        <dbReference type="ChEBI" id="CHEBI:64615"/>
        <dbReference type="EC" id="2.3.1.20"/>
    </reaction>
</comment>
<comment type="caution">
    <text evidence="7">The sequence shown here is derived from an EMBL/GenBank/DDBJ whole genome shotgun (WGS) entry which is preliminary data.</text>
</comment>
<keyword evidence="8" id="KW-1185">Reference proteome</keyword>
<dbReference type="GO" id="GO:0050348">
    <property type="term" value="F:trehalose O-mycolyltransferase activity"/>
    <property type="evidence" value="ECO:0007669"/>
    <property type="project" value="UniProtKB-EC"/>
</dbReference>
<dbReference type="Pfam" id="PF00756">
    <property type="entry name" value="Esterase"/>
    <property type="match status" value="1"/>
</dbReference>
<dbReference type="AlphaFoldDB" id="A0A929FZE8"/>
<dbReference type="InterPro" id="IPR000801">
    <property type="entry name" value="Esterase-like"/>
</dbReference>
<dbReference type="InterPro" id="IPR006311">
    <property type="entry name" value="TAT_signal"/>
</dbReference>
<sequence length="293" mass="30891">MRVSRRGMLAGAGSLAGLGLLGGAGALLDVLPGGSGLRSALGLTGDDGTVPDVRPGTLDFHRRYSTARGAEVDLMVTAPPDVRPDALPVCLALHPLRSSARGLADLGLPQFVTDAAIRRATGPFAVVAPDGGQHFWYDAGDGADPQAMLRDELPGWLDELGLALPTAVLGMSMGGFGALGYAHERMETGAPLAATAAMSPALFAHWESLNRQHAAPAKEIWAANDPLQHPDRRVGRTLGVWCGTADRFYENSRIIAQLAKAELASFEPGGHNAGYWRRILPDVVDFIGGHLRR</sequence>
<reference evidence="7" key="1">
    <citation type="submission" date="2020-10" db="EMBL/GenBank/DDBJ databases">
        <title>Diversity and distribution of actinomycetes associated with coral in the coast of Hainan.</title>
        <authorList>
            <person name="Li F."/>
        </authorList>
    </citation>
    <scope>NUCLEOTIDE SEQUENCE</scope>
    <source>
        <strain evidence="7">HNM0983</strain>
    </source>
</reference>
<accession>A0A929FZE8</accession>
<dbReference type="EMBL" id="JADEYC010000014">
    <property type="protein sequence ID" value="MBE9374495.1"/>
    <property type="molecule type" value="Genomic_DNA"/>
</dbReference>
<evidence type="ECO:0000256" key="1">
    <source>
        <dbReference type="ARBA" id="ARBA00000697"/>
    </source>
</evidence>
<evidence type="ECO:0000313" key="7">
    <source>
        <dbReference type="EMBL" id="MBE9374495.1"/>
    </source>
</evidence>
<dbReference type="Gene3D" id="3.40.50.1820">
    <property type="entry name" value="alpha/beta hydrolase"/>
    <property type="match status" value="1"/>
</dbReference>